<dbReference type="EMBL" id="JADYXP020000001">
    <property type="protein sequence ID" value="KAL0132258.1"/>
    <property type="molecule type" value="Genomic_DNA"/>
</dbReference>
<accession>A0AAW2GYN4</accession>
<dbReference type="AlphaFoldDB" id="A0AAW2GYN4"/>
<proteinExistence type="predicted"/>
<comment type="caution">
    <text evidence="2">The sequence shown here is derived from an EMBL/GenBank/DDBJ whole genome shotgun (WGS) entry which is preliminary data.</text>
</comment>
<dbReference type="Proteomes" id="UP001430953">
    <property type="component" value="Unassembled WGS sequence"/>
</dbReference>
<evidence type="ECO:0000313" key="3">
    <source>
        <dbReference type="Proteomes" id="UP001430953"/>
    </source>
</evidence>
<name>A0AAW2GYN4_9HYME</name>
<protein>
    <submittedName>
        <fullName evidence="2">Uncharacterized protein</fullName>
    </submittedName>
</protein>
<evidence type="ECO:0000256" key="1">
    <source>
        <dbReference type="SAM" id="MobiDB-lite"/>
    </source>
</evidence>
<organism evidence="2 3">
    <name type="scientific">Cardiocondyla obscurior</name>
    <dbReference type="NCBI Taxonomy" id="286306"/>
    <lineage>
        <taxon>Eukaryota</taxon>
        <taxon>Metazoa</taxon>
        <taxon>Ecdysozoa</taxon>
        <taxon>Arthropoda</taxon>
        <taxon>Hexapoda</taxon>
        <taxon>Insecta</taxon>
        <taxon>Pterygota</taxon>
        <taxon>Neoptera</taxon>
        <taxon>Endopterygota</taxon>
        <taxon>Hymenoptera</taxon>
        <taxon>Apocrita</taxon>
        <taxon>Aculeata</taxon>
        <taxon>Formicoidea</taxon>
        <taxon>Formicidae</taxon>
        <taxon>Myrmicinae</taxon>
        <taxon>Cardiocondyla</taxon>
    </lineage>
</organism>
<evidence type="ECO:0000313" key="2">
    <source>
        <dbReference type="EMBL" id="KAL0132258.1"/>
    </source>
</evidence>
<keyword evidence="3" id="KW-1185">Reference proteome</keyword>
<sequence length="108" mass="12259">MQTDRKIFLLKIRERVSPSKSADIALHGADCETRSQSVRDKSSCKKNAESVKSKIPRRDGSVENGREFIPYKIAGKERNRWDTSRYHERSNAFSKNVSKGVPSGETCK</sequence>
<reference evidence="2 3" key="1">
    <citation type="submission" date="2023-03" db="EMBL/GenBank/DDBJ databases">
        <title>High recombination rates correlate with genetic variation in Cardiocondyla obscurior ants.</title>
        <authorList>
            <person name="Errbii M."/>
        </authorList>
    </citation>
    <scope>NUCLEOTIDE SEQUENCE [LARGE SCALE GENOMIC DNA]</scope>
    <source>
        <strain evidence="2">Alpha-2009</strain>
        <tissue evidence="2">Whole body</tissue>
    </source>
</reference>
<gene>
    <name evidence="2" type="ORF">PUN28_000208</name>
</gene>
<feature type="region of interest" description="Disordered" evidence="1">
    <location>
        <begin position="31"/>
        <end position="61"/>
    </location>
</feature>